<evidence type="ECO:0000313" key="1">
    <source>
        <dbReference type="EMBL" id="GAG83137.1"/>
    </source>
</evidence>
<dbReference type="AlphaFoldDB" id="X1BPM6"/>
<accession>X1BPM6</accession>
<protein>
    <submittedName>
        <fullName evidence="1">Uncharacterized protein</fullName>
    </submittedName>
</protein>
<name>X1BPM6_9ZZZZ</name>
<gene>
    <name evidence="1" type="ORF">S01H4_24115</name>
</gene>
<organism evidence="1">
    <name type="scientific">marine sediment metagenome</name>
    <dbReference type="NCBI Taxonomy" id="412755"/>
    <lineage>
        <taxon>unclassified sequences</taxon>
        <taxon>metagenomes</taxon>
        <taxon>ecological metagenomes</taxon>
    </lineage>
</organism>
<proteinExistence type="predicted"/>
<sequence>KNIYINAAYYSQHYGDPDFIDLYDFCSKVLIYSYNVQVKSIDLSIQQTLISSVVINSNYNGWNVSGSKGLSIYFPWYYAYNSNKYNSTNFAQDTQWDEMLLYLGL</sequence>
<dbReference type="EMBL" id="BART01011289">
    <property type="protein sequence ID" value="GAG83137.1"/>
    <property type="molecule type" value="Genomic_DNA"/>
</dbReference>
<reference evidence="1" key="1">
    <citation type="journal article" date="2014" name="Front. Microbiol.">
        <title>High frequency of phylogenetically diverse reductive dehalogenase-homologous genes in deep subseafloor sedimentary metagenomes.</title>
        <authorList>
            <person name="Kawai M."/>
            <person name="Futagami T."/>
            <person name="Toyoda A."/>
            <person name="Takaki Y."/>
            <person name="Nishi S."/>
            <person name="Hori S."/>
            <person name="Arai W."/>
            <person name="Tsubouchi T."/>
            <person name="Morono Y."/>
            <person name="Uchiyama I."/>
            <person name="Ito T."/>
            <person name="Fujiyama A."/>
            <person name="Inagaki F."/>
            <person name="Takami H."/>
        </authorList>
    </citation>
    <scope>NUCLEOTIDE SEQUENCE</scope>
    <source>
        <strain evidence="1">Expedition CK06-06</strain>
    </source>
</reference>
<comment type="caution">
    <text evidence="1">The sequence shown here is derived from an EMBL/GenBank/DDBJ whole genome shotgun (WGS) entry which is preliminary data.</text>
</comment>
<feature type="non-terminal residue" evidence="1">
    <location>
        <position position="1"/>
    </location>
</feature>